<evidence type="ECO:0000313" key="3">
    <source>
        <dbReference type="Proteomes" id="UP001222325"/>
    </source>
</evidence>
<dbReference type="EMBL" id="JARJCN010000026">
    <property type="protein sequence ID" value="KAJ7088521.1"/>
    <property type="molecule type" value="Genomic_DNA"/>
</dbReference>
<evidence type="ECO:0000259" key="1">
    <source>
        <dbReference type="Pfam" id="PF12937"/>
    </source>
</evidence>
<keyword evidence="3" id="KW-1185">Reference proteome</keyword>
<feature type="domain" description="F-box" evidence="1">
    <location>
        <begin position="27"/>
        <end position="62"/>
    </location>
</feature>
<comment type="caution">
    <text evidence="2">The sequence shown here is derived from an EMBL/GenBank/DDBJ whole genome shotgun (WGS) entry which is preliminary data.</text>
</comment>
<gene>
    <name evidence="2" type="ORF">B0H15DRAFT_800974</name>
</gene>
<accession>A0AAD6U2X7</accession>
<evidence type="ECO:0000313" key="2">
    <source>
        <dbReference type="EMBL" id="KAJ7088521.1"/>
    </source>
</evidence>
<dbReference type="SUPFAM" id="SSF81383">
    <property type="entry name" value="F-box domain"/>
    <property type="match status" value="1"/>
</dbReference>
<name>A0AAD6U2X7_9AGAR</name>
<dbReference type="Proteomes" id="UP001222325">
    <property type="component" value="Unassembled WGS sequence"/>
</dbReference>
<dbReference type="CDD" id="cd09917">
    <property type="entry name" value="F-box_SF"/>
    <property type="match status" value="1"/>
</dbReference>
<dbReference type="InterPro" id="IPR001810">
    <property type="entry name" value="F-box_dom"/>
</dbReference>
<protein>
    <recommendedName>
        <fullName evidence="1">F-box domain-containing protein</fullName>
    </recommendedName>
</protein>
<reference evidence="2" key="1">
    <citation type="submission" date="2023-03" db="EMBL/GenBank/DDBJ databases">
        <title>Massive genome expansion in bonnet fungi (Mycena s.s.) driven by repeated elements and novel gene families across ecological guilds.</title>
        <authorList>
            <consortium name="Lawrence Berkeley National Laboratory"/>
            <person name="Harder C.B."/>
            <person name="Miyauchi S."/>
            <person name="Viragh M."/>
            <person name="Kuo A."/>
            <person name="Thoen E."/>
            <person name="Andreopoulos B."/>
            <person name="Lu D."/>
            <person name="Skrede I."/>
            <person name="Drula E."/>
            <person name="Henrissat B."/>
            <person name="Morin E."/>
            <person name="Kohler A."/>
            <person name="Barry K."/>
            <person name="LaButti K."/>
            <person name="Morin E."/>
            <person name="Salamov A."/>
            <person name="Lipzen A."/>
            <person name="Mereny Z."/>
            <person name="Hegedus B."/>
            <person name="Baldrian P."/>
            <person name="Stursova M."/>
            <person name="Weitz H."/>
            <person name="Taylor A."/>
            <person name="Grigoriev I.V."/>
            <person name="Nagy L.G."/>
            <person name="Martin F."/>
            <person name="Kauserud H."/>
        </authorList>
    </citation>
    <scope>NUCLEOTIDE SEQUENCE</scope>
    <source>
        <strain evidence="2">CBHHK173m</strain>
    </source>
</reference>
<organism evidence="2 3">
    <name type="scientific">Mycena belliarum</name>
    <dbReference type="NCBI Taxonomy" id="1033014"/>
    <lineage>
        <taxon>Eukaryota</taxon>
        <taxon>Fungi</taxon>
        <taxon>Dikarya</taxon>
        <taxon>Basidiomycota</taxon>
        <taxon>Agaricomycotina</taxon>
        <taxon>Agaricomycetes</taxon>
        <taxon>Agaricomycetidae</taxon>
        <taxon>Agaricales</taxon>
        <taxon>Marasmiineae</taxon>
        <taxon>Mycenaceae</taxon>
        <taxon>Mycena</taxon>
    </lineage>
</organism>
<dbReference type="AlphaFoldDB" id="A0AAD6U2X7"/>
<dbReference type="Pfam" id="PF12937">
    <property type="entry name" value="F-box-like"/>
    <property type="match status" value="1"/>
</dbReference>
<proteinExistence type="predicted"/>
<dbReference type="InterPro" id="IPR036047">
    <property type="entry name" value="F-box-like_dom_sf"/>
</dbReference>
<sequence>MPWTTFLSKCHDNLGWTRRGKRQFQFWSELPMDICDSIFQHFDDADFLAMAAVCRAFNRNLSELRLPREALDTGTSLRPDESLTIPPDALPMLQRSICISPITRLSYRWTSPVHHLRDLQVLNTIVQRFPGLVQLDLEFAENLLDGNPEPDVAAPIAVPESRGPTVRALCSVIRSMARTRNEPVIILGLCNLFSSTAEDIAHCQLDTGLLHPADVRFGSMSRVLGRAVPKDRRWHVRDHGGERVRVTPIHWIHSVNIRCVPCLAGPFDRCTIVAIDSNSIRNIDLPTGFSGSSLSAGHLNAILPHLSLPCLTTARIYTSSINPAVLAGFLARHRTIQHLVVYPRDSNRQLLSVLPLLPNKSLALLSLKLPFDRRTQSAAHQLTKSLTKLPVLSQGLLLELVVITGDTVHPFDDEEGIVAASLQCITTVRIGRIEGMGILAGMGAKNSGVMEWLGHLPRLRRVEIGEMVAFEHGKSVVQTYIESAVSALSEDIAVEYVGRV</sequence>